<organism evidence="2 3">
    <name type="scientific">Flavisolibacter tropicus</name>
    <dbReference type="NCBI Taxonomy" id="1492898"/>
    <lineage>
        <taxon>Bacteria</taxon>
        <taxon>Pseudomonadati</taxon>
        <taxon>Bacteroidota</taxon>
        <taxon>Chitinophagia</taxon>
        <taxon>Chitinophagales</taxon>
        <taxon>Chitinophagaceae</taxon>
        <taxon>Flavisolibacter</taxon>
    </lineage>
</organism>
<proteinExistence type="predicted"/>
<dbReference type="KEGG" id="fla:SY85_12750"/>
<dbReference type="Proteomes" id="UP000077177">
    <property type="component" value="Chromosome"/>
</dbReference>
<accession>A0A172TWB2</accession>
<reference evidence="2 3" key="2">
    <citation type="journal article" date="2016" name="Int. J. Syst. Evol. Microbiol.">
        <title>Flavisolibacter tropicus sp. nov., isolated from tropical soil.</title>
        <authorList>
            <person name="Lee J.J."/>
            <person name="Kang M.S."/>
            <person name="Kim G.S."/>
            <person name="Lee C.S."/>
            <person name="Lim S."/>
            <person name="Lee J."/>
            <person name="Roh S.H."/>
            <person name="Kang H."/>
            <person name="Ha J.M."/>
            <person name="Bae S."/>
            <person name="Jung H.Y."/>
            <person name="Kim M.K."/>
        </authorList>
    </citation>
    <scope>NUCLEOTIDE SEQUENCE [LARGE SCALE GENOMIC DNA]</scope>
    <source>
        <strain evidence="2 3">LCS9</strain>
    </source>
</reference>
<feature type="compositionally biased region" description="Polar residues" evidence="1">
    <location>
        <begin position="9"/>
        <end position="25"/>
    </location>
</feature>
<feature type="region of interest" description="Disordered" evidence="1">
    <location>
        <begin position="1"/>
        <end position="69"/>
    </location>
</feature>
<gene>
    <name evidence="2" type="ORF">SY85_12750</name>
</gene>
<protein>
    <submittedName>
        <fullName evidence="2">Uncharacterized protein</fullName>
    </submittedName>
</protein>
<sequence>MNAMKKNEINTNDKSWQAANDNNSGRNEKPIHEVRQEQTDPNLTELKGIIDPNEKLEPEGTDNDFSDTL</sequence>
<feature type="compositionally biased region" description="Basic and acidic residues" evidence="1">
    <location>
        <begin position="26"/>
        <end position="38"/>
    </location>
</feature>
<evidence type="ECO:0000256" key="1">
    <source>
        <dbReference type="SAM" id="MobiDB-lite"/>
    </source>
</evidence>
<reference evidence="3" key="1">
    <citation type="submission" date="2015-01" db="EMBL/GenBank/DDBJ databases">
        <title>Flavisolibacter sp./LCS9/ whole genome sequencing.</title>
        <authorList>
            <person name="Kim M.K."/>
            <person name="Srinivasan S."/>
            <person name="Lee J.-J."/>
        </authorList>
    </citation>
    <scope>NUCLEOTIDE SEQUENCE [LARGE SCALE GENOMIC DNA]</scope>
    <source>
        <strain evidence="3">LCS9</strain>
    </source>
</reference>
<feature type="compositionally biased region" description="Acidic residues" evidence="1">
    <location>
        <begin position="59"/>
        <end position="69"/>
    </location>
</feature>
<evidence type="ECO:0000313" key="2">
    <source>
        <dbReference type="EMBL" id="ANE51248.1"/>
    </source>
</evidence>
<keyword evidence="3" id="KW-1185">Reference proteome</keyword>
<dbReference type="AlphaFoldDB" id="A0A172TWB2"/>
<evidence type="ECO:0000313" key="3">
    <source>
        <dbReference type="Proteomes" id="UP000077177"/>
    </source>
</evidence>
<dbReference type="STRING" id="1492898.SY85_12750"/>
<dbReference type="EMBL" id="CP011390">
    <property type="protein sequence ID" value="ANE51248.1"/>
    <property type="molecule type" value="Genomic_DNA"/>
</dbReference>
<name>A0A172TWB2_9BACT</name>